<name>A0A2U0SHY8_9SPHN</name>
<comment type="caution">
    <text evidence="1">The sequence shown here is derived from an EMBL/GenBank/DDBJ whole genome shotgun (WGS) entry which is preliminary data.</text>
</comment>
<proteinExistence type="predicted"/>
<reference evidence="1 2" key="1">
    <citation type="submission" date="2018-05" db="EMBL/GenBank/DDBJ databases">
        <title>Description of Sphingomonas pokkalii sp nov, isolated from the rhizosphere of saline tolerant pokkali rice and its draft genome analysis.</title>
        <authorList>
            <person name="Menon R."/>
            <person name="Kumari S."/>
            <person name="Rameshkumar N."/>
        </authorList>
    </citation>
    <scope>NUCLEOTIDE SEQUENCE [LARGE SCALE GENOMIC DNA]</scope>
    <source>
        <strain evidence="1 2">L3B27</strain>
    </source>
</reference>
<dbReference type="Proteomes" id="UP000245890">
    <property type="component" value="Unassembled WGS sequence"/>
</dbReference>
<sequence length="128" mass="13264">MPANTLLVVTPAEEISSKKIDVGSKVKFVTIGDITEQGAVVIPRGSMVSGDITFKTGKAIGGKSGKFEVAFRTVQVRGTEYALTGVHRQEGKGNTAAALLGSILVSGRSAVMKPGDEGRAFTAAPIPY</sequence>
<organism evidence="1 2">
    <name type="scientific">Sphingomonas pokkalii</name>
    <dbReference type="NCBI Taxonomy" id="2175090"/>
    <lineage>
        <taxon>Bacteria</taxon>
        <taxon>Pseudomonadati</taxon>
        <taxon>Pseudomonadota</taxon>
        <taxon>Alphaproteobacteria</taxon>
        <taxon>Sphingomonadales</taxon>
        <taxon>Sphingomonadaceae</taxon>
        <taxon>Sphingomonas</taxon>
    </lineage>
</organism>
<evidence type="ECO:0000313" key="2">
    <source>
        <dbReference type="Proteomes" id="UP000245890"/>
    </source>
</evidence>
<gene>
    <name evidence="1" type="ORF">DD559_17790</name>
</gene>
<dbReference type="AlphaFoldDB" id="A0A2U0SHY8"/>
<keyword evidence="2" id="KW-1185">Reference proteome</keyword>
<evidence type="ECO:0000313" key="1">
    <source>
        <dbReference type="EMBL" id="PVX30953.1"/>
    </source>
</evidence>
<protein>
    <submittedName>
        <fullName evidence="1">Uncharacterized protein</fullName>
    </submittedName>
</protein>
<accession>A0A2U0SHY8</accession>
<dbReference type="EMBL" id="QENQ01000001">
    <property type="protein sequence ID" value="PVX30953.1"/>
    <property type="molecule type" value="Genomic_DNA"/>
</dbReference>